<reference evidence="2 5" key="2">
    <citation type="submission" date="2018-01" db="EMBL/GenBank/DDBJ databases">
        <title>Complete genome sequence of Caulobacter flavus RHGG3.</title>
        <authorList>
            <person name="Yang E."/>
        </authorList>
    </citation>
    <scope>NUCLEOTIDE SEQUENCE [LARGE SCALE GENOMIC DNA]</scope>
    <source>
        <strain evidence="2 5">RHGG3</strain>
    </source>
</reference>
<dbReference type="KEGG" id="cfh:C1707_05705"/>
<accession>A0A2N5CTV6</accession>
<evidence type="ECO:0000313" key="5">
    <source>
        <dbReference type="Proteomes" id="UP000281192"/>
    </source>
</evidence>
<feature type="chain" id="PRO_5044577944" evidence="1">
    <location>
        <begin position="22"/>
        <end position="136"/>
    </location>
</feature>
<keyword evidence="5" id="KW-1185">Reference proteome</keyword>
<sequence length="136" mass="14383">MTGWRLVLAAAFLAAPAVALADPCEGALPAPGARFDGPVRYVGDGDSLCVGRSSDPATWIEVRIADFYAPELHAAGGRAAKTMLEDVVWRQYLQCRAIKHSYDRVVARCTIDGASVGDLLRARGGVEGGNGRGGRR</sequence>
<dbReference type="Proteomes" id="UP000234483">
    <property type="component" value="Unassembled WGS sequence"/>
</dbReference>
<dbReference type="AlphaFoldDB" id="A0A2N5CTV6"/>
<evidence type="ECO:0000313" key="4">
    <source>
        <dbReference type="Proteomes" id="UP000234483"/>
    </source>
</evidence>
<dbReference type="EMBL" id="CP026100">
    <property type="protein sequence ID" value="AYV45786.1"/>
    <property type="molecule type" value="Genomic_DNA"/>
</dbReference>
<organism evidence="3 4">
    <name type="scientific">Caulobacter flavus</name>
    <dbReference type="NCBI Taxonomy" id="1679497"/>
    <lineage>
        <taxon>Bacteria</taxon>
        <taxon>Pseudomonadati</taxon>
        <taxon>Pseudomonadota</taxon>
        <taxon>Alphaproteobacteria</taxon>
        <taxon>Caulobacterales</taxon>
        <taxon>Caulobacteraceae</taxon>
        <taxon>Caulobacter</taxon>
    </lineage>
</organism>
<name>A0A2N5CTV6_9CAUL</name>
<dbReference type="Proteomes" id="UP000281192">
    <property type="component" value="Chromosome"/>
</dbReference>
<gene>
    <name evidence="2" type="ORF">C1707_05705</name>
    <name evidence="3" type="ORF">CFHF_11775</name>
</gene>
<dbReference type="Gene3D" id="2.40.50.90">
    <property type="match status" value="1"/>
</dbReference>
<dbReference type="InterPro" id="IPR035437">
    <property type="entry name" value="SNase_OB-fold_sf"/>
</dbReference>
<protein>
    <submittedName>
        <fullName evidence="3">Nuclease</fullName>
    </submittedName>
</protein>
<dbReference type="OrthoDB" id="9805504at2"/>
<evidence type="ECO:0000313" key="2">
    <source>
        <dbReference type="EMBL" id="AYV45786.1"/>
    </source>
</evidence>
<evidence type="ECO:0000256" key="1">
    <source>
        <dbReference type="SAM" id="SignalP"/>
    </source>
</evidence>
<dbReference type="EMBL" id="PJRQ01000022">
    <property type="protein sequence ID" value="PLR15771.1"/>
    <property type="molecule type" value="Genomic_DNA"/>
</dbReference>
<reference evidence="3 4" key="1">
    <citation type="submission" date="2017-12" db="EMBL/GenBank/DDBJ databases">
        <title>The genome sequence of Caulobacter flavus CGMCC1 15093.</title>
        <authorList>
            <person name="Gao J."/>
            <person name="Mao X."/>
            <person name="Sun J."/>
        </authorList>
    </citation>
    <scope>NUCLEOTIDE SEQUENCE [LARGE SCALE GENOMIC DNA]</scope>
    <source>
        <strain evidence="3 4">CGMCC1 15093</strain>
    </source>
</reference>
<dbReference type="RefSeq" id="WP_101713200.1">
    <property type="nucleotide sequence ID" value="NZ_CP026100.1"/>
</dbReference>
<feature type="signal peptide" evidence="1">
    <location>
        <begin position="1"/>
        <end position="21"/>
    </location>
</feature>
<keyword evidence="1" id="KW-0732">Signal</keyword>
<evidence type="ECO:0000313" key="3">
    <source>
        <dbReference type="EMBL" id="PLR15771.1"/>
    </source>
</evidence>
<proteinExistence type="predicted"/>
<dbReference type="SUPFAM" id="SSF50199">
    <property type="entry name" value="Staphylococcal nuclease"/>
    <property type="match status" value="1"/>
</dbReference>